<feature type="compositionally biased region" description="Low complexity" evidence="1">
    <location>
        <begin position="1"/>
        <end position="19"/>
    </location>
</feature>
<accession>M7AVE0</accession>
<reference evidence="3" key="1">
    <citation type="journal article" date="2013" name="Nat. Genet.">
        <title>The draft genomes of soft-shell turtle and green sea turtle yield insights into the development and evolution of the turtle-specific body plan.</title>
        <authorList>
            <person name="Wang Z."/>
            <person name="Pascual-Anaya J."/>
            <person name="Zadissa A."/>
            <person name="Li W."/>
            <person name="Niimura Y."/>
            <person name="Huang Z."/>
            <person name="Li C."/>
            <person name="White S."/>
            <person name="Xiong Z."/>
            <person name="Fang D."/>
            <person name="Wang B."/>
            <person name="Ming Y."/>
            <person name="Chen Y."/>
            <person name="Zheng Y."/>
            <person name="Kuraku S."/>
            <person name="Pignatelli M."/>
            <person name="Herrero J."/>
            <person name="Beal K."/>
            <person name="Nozawa M."/>
            <person name="Li Q."/>
            <person name="Wang J."/>
            <person name="Zhang H."/>
            <person name="Yu L."/>
            <person name="Shigenobu S."/>
            <person name="Wang J."/>
            <person name="Liu J."/>
            <person name="Flicek P."/>
            <person name="Searle S."/>
            <person name="Wang J."/>
            <person name="Kuratani S."/>
            <person name="Yin Y."/>
            <person name="Aken B."/>
            <person name="Zhang G."/>
            <person name="Irie N."/>
        </authorList>
    </citation>
    <scope>NUCLEOTIDE SEQUENCE [LARGE SCALE GENOMIC DNA]</scope>
</reference>
<protein>
    <submittedName>
        <fullName evidence="2">Uncharacterized protein</fullName>
    </submittedName>
</protein>
<dbReference type="EMBL" id="KB608654">
    <property type="protein sequence ID" value="EMP23738.1"/>
    <property type="molecule type" value="Genomic_DNA"/>
</dbReference>
<organism evidence="2 3">
    <name type="scientific">Chelonia mydas</name>
    <name type="common">Green sea-turtle</name>
    <name type="synonym">Chelonia agassizi</name>
    <dbReference type="NCBI Taxonomy" id="8469"/>
    <lineage>
        <taxon>Eukaryota</taxon>
        <taxon>Metazoa</taxon>
        <taxon>Chordata</taxon>
        <taxon>Craniata</taxon>
        <taxon>Vertebrata</taxon>
        <taxon>Euteleostomi</taxon>
        <taxon>Archelosauria</taxon>
        <taxon>Testudinata</taxon>
        <taxon>Testudines</taxon>
        <taxon>Cryptodira</taxon>
        <taxon>Durocryptodira</taxon>
        <taxon>Americhelydia</taxon>
        <taxon>Chelonioidea</taxon>
        <taxon>Cheloniidae</taxon>
        <taxon>Chelonia</taxon>
    </lineage>
</organism>
<proteinExistence type="predicted"/>
<sequence length="97" mass="10241">MTNLASYSSGSQSRSAACSEKAPGAPDRFVYLKPRDVMVALPSAPIGLERRTAASGSCDRLTLRMRQGLKIRPAAMATAAAEHTVLSMAKCTDQVQG</sequence>
<evidence type="ECO:0000256" key="1">
    <source>
        <dbReference type="SAM" id="MobiDB-lite"/>
    </source>
</evidence>
<evidence type="ECO:0000313" key="2">
    <source>
        <dbReference type="EMBL" id="EMP23738.1"/>
    </source>
</evidence>
<keyword evidence="3" id="KW-1185">Reference proteome</keyword>
<name>M7AVE0_CHEMY</name>
<feature type="region of interest" description="Disordered" evidence="1">
    <location>
        <begin position="1"/>
        <end position="25"/>
    </location>
</feature>
<gene>
    <name evidence="2" type="ORF">UY3_19180</name>
</gene>
<dbReference type="Proteomes" id="UP000031443">
    <property type="component" value="Unassembled WGS sequence"/>
</dbReference>
<dbReference type="AlphaFoldDB" id="M7AVE0"/>
<evidence type="ECO:0000313" key="3">
    <source>
        <dbReference type="Proteomes" id="UP000031443"/>
    </source>
</evidence>